<gene>
    <name evidence="2" type="ORF">AVDCRST_MAG70-2244</name>
</gene>
<proteinExistence type="predicted"/>
<evidence type="ECO:0000256" key="1">
    <source>
        <dbReference type="SAM" id="MobiDB-lite"/>
    </source>
</evidence>
<name>A0A6J4V3V9_9BACT</name>
<dbReference type="EMBL" id="CADCWH010000361">
    <property type="protein sequence ID" value="CAA9568237.1"/>
    <property type="molecule type" value="Genomic_DNA"/>
</dbReference>
<organism evidence="2">
    <name type="scientific">uncultured Thermomicrobiales bacterium</name>
    <dbReference type="NCBI Taxonomy" id="1645740"/>
    <lineage>
        <taxon>Bacteria</taxon>
        <taxon>Pseudomonadati</taxon>
        <taxon>Thermomicrobiota</taxon>
        <taxon>Thermomicrobia</taxon>
        <taxon>Thermomicrobiales</taxon>
        <taxon>environmental samples</taxon>
    </lineage>
</organism>
<evidence type="ECO:0000313" key="2">
    <source>
        <dbReference type="EMBL" id="CAA9568237.1"/>
    </source>
</evidence>
<feature type="region of interest" description="Disordered" evidence="1">
    <location>
        <begin position="1"/>
        <end position="39"/>
    </location>
</feature>
<dbReference type="AlphaFoldDB" id="A0A6J4V3V9"/>
<protein>
    <submittedName>
        <fullName evidence="2">Uncharacterized protein</fullName>
    </submittedName>
</protein>
<accession>A0A6J4V3V9</accession>
<feature type="compositionally biased region" description="Basic and acidic residues" evidence="1">
    <location>
        <begin position="17"/>
        <end position="39"/>
    </location>
</feature>
<sequence length="39" mass="4388">MDRQYTGGSARHPTRSVRGDAARVRTRVTDSDLDRTKTP</sequence>
<reference evidence="2" key="1">
    <citation type="submission" date="2020-02" db="EMBL/GenBank/DDBJ databases">
        <authorList>
            <person name="Meier V. D."/>
        </authorList>
    </citation>
    <scope>NUCLEOTIDE SEQUENCE</scope>
    <source>
        <strain evidence="2">AVDCRST_MAG70</strain>
    </source>
</reference>